<protein>
    <submittedName>
        <fullName evidence="2">Uncharacterized protein</fullName>
    </submittedName>
</protein>
<accession>A0A285VIK6</accession>
<name>A0A285VIK6_9MICO</name>
<reference evidence="3" key="1">
    <citation type="submission" date="2017-08" db="EMBL/GenBank/DDBJ databases">
        <authorList>
            <person name="Varghese N."/>
            <person name="Submissions S."/>
        </authorList>
    </citation>
    <scope>NUCLEOTIDE SEQUENCE [LARGE SCALE GENOMIC DNA]</scope>
    <source>
        <strain evidence="3">USBA17B2</strain>
    </source>
</reference>
<organism evidence="2 3">
    <name type="scientific">Ornithinimicrobium cerasi</name>
    <dbReference type="NCBI Taxonomy" id="2248773"/>
    <lineage>
        <taxon>Bacteria</taxon>
        <taxon>Bacillati</taxon>
        <taxon>Actinomycetota</taxon>
        <taxon>Actinomycetes</taxon>
        <taxon>Micrococcales</taxon>
        <taxon>Ornithinimicrobiaceae</taxon>
        <taxon>Ornithinimicrobium</taxon>
    </lineage>
</organism>
<keyword evidence="1" id="KW-0472">Membrane</keyword>
<keyword evidence="3" id="KW-1185">Reference proteome</keyword>
<feature type="transmembrane region" description="Helical" evidence="1">
    <location>
        <begin position="45"/>
        <end position="66"/>
    </location>
</feature>
<dbReference type="EMBL" id="OBQK01000002">
    <property type="protein sequence ID" value="SOC53944.1"/>
    <property type="molecule type" value="Genomic_DNA"/>
</dbReference>
<evidence type="ECO:0000313" key="3">
    <source>
        <dbReference type="Proteomes" id="UP000219688"/>
    </source>
</evidence>
<keyword evidence="1" id="KW-0812">Transmembrane</keyword>
<proteinExistence type="predicted"/>
<gene>
    <name evidence="2" type="ORF">SAMN05421879_102278</name>
</gene>
<evidence type="ECO:0000313" key="2">
    <source>
        <dbReference type="EMBL" id="SOC53944.1"/>
    </source>
</evidence>
<dbReference type="Proteomes" id="UP000219688">
    <property type="component" value="Unassembled WGS sequence"/>
</dbReference>
<evidence type="ECO:0000256" key="1">
    <source>
        <dbReference type="SAM" id="Phobius"/>
    </source>
</evidence>
<dbReference type="RefSeq" id="WP_097187308.1">
    <property type="nucleotide sequence ID" value="NZ_OBQK01000002.1"/>
</dbReference>
<sequence>MSDHDGSDRDVLALLDRAAADTPPLHLDRHDVVARGRQLARRRHAAVSGGMSIAALALAGTVWLGLGGGGPLLGTTEITPAGVSWEADESSPVVLPDGLQLVGNVEPRTLTRTPSSSTATLVVDGVEETVEGRTLPGGVEVYVGEGATVAVWDHPRGASPEAVVVPQPQGAGGSTTVTVDGEELRYWVTEEAGYVPEDVLFHDEEQMWAAGGAVAQTAELRDGEVRLTAVSLPDHGLVGYLDGDSFSEVDTVTVAGVDRPWWRGGGHDLTMVARLPREAVLAREVLRDDPRGSVVRASEPRPTALVGPWSMVLFTSGWAPGGPDSSDLHHQVQWSSDGETWHDQPLDLDLRAAEMPSVPEGVVGPGEEVTLLGEVYRVALDAHGWPRLVEGDGRTFLTVSDETGPSAGGTVLWREHWWPWSERHAVHFSVGEDLPPVGQEEAEDPVRIWGPAGVVTLVAVPAGT</sequence>
<keyword evidence="1" id="KW-1133">Transmembrane helix</keyword>
<dbReference type="AlphaFoldDB" id="A0A285VIK6"/>